<evidence type="ECO:0000256" key="6">
    <source>
        <dbReference type="ARBA" id="ARBA00022532"/>
    </source>
</evidence>
<dbReference type="NCBIfam" id="NF011645">
    <property type="entry name" value="PRK15063.1"/>
    <property type="match status" value="1"/>
</dbReference>
<evidence type="ECO:0000256" key="7">
    <source>
        <dbReference type="ARBA" id="ARBA00023239"/>
    </source>
</evidence>
<name>A0A1W1XXY1_9NEIS</name>
<gene>
    <name evidence="14" type="ORF">SAMN02745857_03429</name>
</gene>
<dbReference type="OrthoDB" id="8629576at2"/>
<keyword evidence="15" id="KW-1185">Reference proteome</keyword>
<feature type="binding site" evidence="12">
    <location>
        <begin position="310"/>
        <end position="314"/>
    </location>
    <ligand>
        <name>substrate</name>
    </ligand>
</feature>
<dbReference type="SUPFAM" id="SSF51621">
    <property type="entry name" value="Phosphoenolpyruvate/pyruvate domain"/>
    <property type="match status" value="1"/>
</dbReference>
<evidence type="ECO:0000256" key="5">
    <source>
        <dbReference type="ARBA" id="ARBA00022435"/>
    </source>
</evidence>
<dbReference type="Proteomes" id="UP000192761">
    <property type="component" value="Unassembled WGS sequence"/>
</dbReference>
<evidence type="ECO:0000256" key="13">
    <source>
        <dbReference type="PIRSR" id="PIRSR001362-3"/>
    </source>
</evidence>
<dbReference type="RefSeq" id="WP_084092382.1">
    <property type="nucleotide sequence ID" value="NZ_FWXD01000025.1"/>
</dbReference>
<protein>
    <recommendedName>
        <fullName evidence="4 10">Isocitrate lyase</fullName>
        <ecNumber evidence="3 10">4.1.3.1</ecNumber>
    </recommendedName>
</protein>
<evidence type="ECO:0000256" key="11">
    <source>
        <dbReference type="PIRSR" id="PIRSR001362-1"/>
    </source>
</evidence>
<dbReference type="InterPro" id="IPR006254">
    <property type="entry name" value="Isocitrate_lyase"/>
</dbReference>
<dbReference type="PANTHER" id="PTHR21631:SF3">
    <property type="entry name" value="BIFUNCTIONAL GLYOXYLATE CYCLE PROTEIN"/>
    <property type="match status" value="1"/>
</dbReference>
<dbReference type="AlphaFoldDB" id="A0A1W1XXY1"/>
<dbReference type="Pfam" id="PF00463">
    <property type="entry name" value="ICL"/>
    <property type="match status" value="2"/>
</dbReference>
<dbReference type="InterPro" id="IPR018523">
    <property type="entry name" value="Isocitrate_lyase_ph_CS"/>
</dbReference>
<feature type="binding site" evidence="13">
    <location>
        <position position="150"/>
    </location>
    <ligand>
        <name>Mg(2+)</name>
        <dbReference type="ChEBI" id="CHEBI:18420"/>
    </ligand>
</feature>
<dbReference type="PANTHER" id="PTHR21631">
    <property type="entry name" value="ISOCITRATE LYASE/MALATE SYNTHASE"/>
    <property type="match status" value="1"/>
</dbReference>
<evidence type="ECO:0000256" key="3">
    <source>
        <dbReference type="ARBA" id="ARBA00012909"/>
    </source>
</evidence>
<evidence type="ECO:0000256" key="4">
    <source>
        <dbReference type="ARBA" id="ARBA00017446"/>
    </source>
</evidence>
<evidence type="ECO:0000256" key="12">
    <source>
        <dbReference type="PIRSR" id="PIRSR001362-2"/>
    </source>
</evidence>
<dbReference type="CDD" id="cd00377">
    <property type="entry name" value="ICL_PEPM"/>
    <property type="match status" value="1"/>
</dbReference>
<proteinExistence type="inferred from homology"/>
<evidence type="ECO:0000256" key="2">
    <source>
        <dbReference type="ARBA" id="ARBA00005704"/>
    </source>
</evidence>
<feature type="binding site" evidence="12">
    <location>
        <position position="225"/>
    </location>
    <ligand>
        <name>substrate</name>
    </ligand>
</feature>
<feature type="active site" description="Proton acceptor" evidence="11">
    <location>
        <position position="188"/>
    </location>
</feature>
<evidence type="ECO:0000313" key="14">
    <source>
        <dbReference type="EMBL" id="SMC28810.1"/>
    </source>
</evidence>
<dbReference type="InterPro" id="IPR015813">
    <property type="entry name" value="Pyrv/PenolPyrv_kinase-like_dom"/>
</dbReference>
<keyword evidence="5" id="KW-0329">Glyoxylate bypass</keyword>
<evidence type="ECO:0000256" key="10">
    <source>
        <dbReference type="NCBIfam" id="TIGR01346"/>
    </source>
</evidence>
<evidence type="ECO:0000256" key="9">
    <source>
        <dbReference type="ARBA" id="ARBA00053855"/>
    </source>
</evidence>
<dbReference type="PIRSF" id="PIRSF001362">
    <property type="entry name" value="Isocit_lyase"/>
    <property type="match status" value="1"/>
</dbReference>
<dbReference type="GO" id="GO:0046872">
    <property type="term" value="F:metal ion binding"/>
    <property type="evidence" value="ECO:0007669"/>
    <property type="project" value="UniProtKB-KW"/>
</dbReference>
<dbReference type="EMBL" id="FWXD01000025">
    <property type="protein sequence ID" value="SMC28810.1"/>
    <property type="molecule type" value="Genomic_DNA"/>
</dbReference>
<feature type="binding site" evidence="12">
    <location>
        <position position="344"/>
    </location>
    <ligand>
        <name>substrate</name>
    </ligand>
</feature>
<dbReference type="STRING" id="1121001.SAMN02745857_03429"/>
<evidence type="ECO:0000256" key="8">
    <source>
        <dbReference type="ARBA" id="ARBA00023531"/>
    </source>
</evidence>
<evidence type="ECO:0000313" key="15">
    <source>
        <dbReference type="Proteomes" id="UP000192761"/>
    </source>
</evidence>
<dbReference type="FunFam" id="3.20.20.60:FF:000005">
    <property type="entry name" value="Isocitrate lyase"/>
    <property type="match status" value="1"/>
</dbReference>
<dbReference type="GO" id="GO:0006099">
    <property type="term" value="P:tricarboxylic acid cycle"/>
    <property type="evidence" value="ECO:0007669"/>
    <property type="project" value="UniProtKB-UniRule"/>
</dbReference>
<dbReference type="Gene3D" id="3.20.20.60">
    <property type="entry name" value="Phosphoenolpyruvate-binding domains"/>
    <property type="match status" value="1"/>
</dbReference>
<dbReference type="GO" id="GO:0006097">
    <property type="term" value="P:glyoxylate cycle"/>
    <property type="evidence" value="ECO:0007669"/>
    <property type="project" value="UniProtKB-KW"/>
</dbReference>
<organism evidence="14 15">
    <name type="scientific">Andreprevotia lacus DSM 23236</name>
    <dbReference type="NCBI Taxonomy" id="1121001"/>
    <lineage>
        <taxon>Bacteria</taxon>
        <taxon>Pseudomonadati</taxon>
        <taxon>Pseudomonadota</taxon>
        <taxon>Betaproteobacteria</taxon>
        <taxon>Neisseriales</taxon>
        <taxon>Chitinibacteraceae</taxon>
        <taxon>Andreprevotia</taxon>
    </lineage>
</organism>
<dbReference type="PROSITE" id="PS00161">
    <property type="entry name" value="ISOCITRATE_LYASE"/>
    <property type="match status" value="1"/>
</dbReference>
<dbReference type="EC" id="4.1.3.1" evidence="3 10"/>
<dbReference type="GO" id="GO:0004451">
    <property type="term" value="F:isocitrate lyase activity"/>
    <property type="evidence" value="ECO:0007669"/>
    <property type="project" value="UniProtKB-UniRule"/>
</dbReference>
<dbReference type="InterPro" id="IPR040442">
    <property type="entry name" value="Pyrv_kinase-like_dom_sf"/>
</dbReference>
<sequence length="426" mass="46787">MSTREQRIAALERDWRENPRWKGVKRAYSPADVERLRGTLHIEHTLARRGADKLWKLMHDLPYVHALGALTGNMAMQQVKAGLKAIYLSGWQVAADANIAGEMYPDQSLYPANSVPLVVRRINNAFQRADQIHHAEGDDSIDFYAPIVADAEAGFGGVLNAFELMKAMIEAGAAGVHFEDQLASVKKCGHMGGKVLVPTREAVEKLTAARLAADVLGVPTILIARTDAEAADLITSDVDDNDKPFCTGERTPEGFFRTVPGLEQAISRGLAYAPYADLIWCETGKPDLAYAKAFAEAIHAEYPDKMLAYNCSPSFNWKKNLDDATIAKFQRELGAMGYKFQFITLAGFHALNYGMFNLAHGYARNGMTAFVELQQAEFAAADKGFTAVKHQREVGTGYFDSVTQVIQQGQSSTTALSGSTEEEQFH</sequence>
<comment type="similarity">
    <text evidence="2">Belongs to the isocitrate lyase/PEP mutase superfamily. Isocitrate lyase family.</text>
</comment>
<feature type="binding site" evidence="12">
    <location>
        <begin position="89"/>
        <end position="91"/>
    </location>
    <ligand>
        <name>substrate</name>
    </ligand>
</feature>
<keyword evidence="6" id="KW-0816">Tricarboxylic acid cycle</keyword>
<comment type="catalytic activity">
    <reaction evidence="8">
        <text>D-threo-isocitrate = glyoxylate + succinate</text>
        <dbReference type="Rhea" id="RHEA:13245"/>
        <dbReference type="ChEBI" id="CHEBI:15562"/>
        <dbReference type="ChEBI" id="CHEBI:30031"/>
        <dbReference type="ChEBI" id="CHEBI:36655"/>
        <dbReference type="EC" id="4.1.3.1"/>
    </reaction>
</comment>
<comment type="pathway">
    <text evidence="1">Carbohydrate metabolism; glyoxylate cycle; (S)-malate from isocitrate: step 1/2.</text>
</comment>
<comment type="function">
    <text evidence="9">Involved in the metabolic adaptation in response to environmental changes. Catalyzes the reversible formation of succinate and glyoxylate from isocitrate, a key step of the glyoxylate cycle, which operates as an anaplerotic route for replenishing the tricarboxylic acid cycle during growth on fatty acid substrates.</text>
</comment>
<reference evidence="14 15" key="1">
    <citation type="submission" date="2017-04" db="EMBL/GenBank/DDBJ databases">
        <authorList>
            <person name="Afonso C.L."/>
            <person name="Miller P.J."/>
            <person name="Scott M.A."/>
            <person name="Spackman E."/>
            <person name="Goraichik I."/>
            <person name="Dimitrov K.M."/>
            <person name="Suarez D.L."/>
            <person name="Swayne D.E."/>
        </authorList>
    </citation>
    <scope>NUCLEOTIDE SEQUENCE [LARGE SCALE GENOMIC DNA]</scope>
    <source>
        <strain evidence="14 15">DSM 23236</strain>
    </source>
</reference>
<keyword evidence="13" id="KW-0460">Magnesium</keyword>
<keyword evidence="7 14" id="KW-0456">Lyase</keyword>
<dbReference type="NCBIfam" id="TIGR01346">
    <property type="entry name" value="isocit_lyase"/>
    <property type="match status" value="2"/>
</dbReference>
<feature type="binding site" evidence="12">
    <location>
        <begin position="189"/>
        <end position="190"/>
    </location>
    <ligand>
        <name>substrate</name>
    </ligand>
</feature>
<accession>A0A1W1XXY1</accession>
<evidence type="ECO:0000256" key="1">
    <source>
        <dbReference type="ARBA" id="ARBA00004793"/>
    </source>
</evidence>
<keyword evidence="13" id="KW-0479">Metal-binding</keyword>
<comment type="cofactor">
    <cofactor evidence="13">
        <name>Mg(2+)</name>
        <dbReference type="ChEBI" id="CHEBI:18420"/>
    </cofactor>
    <text evidence="13">Can also use Mn(2+) ion.</text>
</comment>
<dbReference type="InterPro" id="IPR039556">
    <property type="entry name" value="ICL/PEPM"/>
</dbReference>